<dbReference type="Pfam" id="PF18317">
    <property type="entry name" value="SDH_C"/>
    <property type="match status" value="1"/>
</dbReference>
<dbReference type="NCBIfam" id="TIGR00507">
    <property type="entry name" value="aroE"/>
    <property type="match status" value="1"/>
</dbReference>
<dbReference type="GO" id="GO:0009423">
    <property type="term" value="P:chorismate biosynthetic process"/>
    <property type="evidence" value="ECO:0007669"/>
    <property type="project" value="TreeGrafter"/>
</dbReference>
<sequence>MKLAVFGHPVSHSLSPEIHRSFAAQFGLDLQYDAIDAAPESFPDALGAFAKAGATGCNITLPLKTLAWEAAGRSSDEADRARAANTLVFESFSNWFADNTDGRGLVRDLKRLLPGGPADRRILLLGAGGAAAGVLGPLLQAGATAVHIANRTPERARSLAEHHADLGTVRWSGLAEALSPDEAPAAPYDLVIQSTSAGHAGKGPQLTPDLFAPGALCYDLNYGAASSALARWCADHEVMHADGLGMLVEQAGLSFALWTGHTPDCRTVLKALRSKVGTPGS</sequence>
<protein>
    <recommendedName>
        <fullName evidence="2">shikimate dehydrogenase (NADP(+))</fullName>
        <ecNumber evidence="2">1.1.1.25</ecNumber>
    </recommendedName>
</protein>
<evidence type="ECO:0000256" key="2">
    <source>
        <dbReference type="ARBA" id="ARBA00012962"/>
    </source>
</evidence>
<dbReference type="GO" id="GO:0004764">
    <property type="term" value="F:shikimate 3-dehydrogenase (NADP+) activity"/>
    <property type="evidence" value="ECO:0007669"/>
    <property type="project" value="UniProtKB-EC"/>
</dbReference>
<dbReference type="PANTHER" id="PTHR21089:SF1">
    <property type="entry name" value="BIFUNCTIONAL 3-DEHYDROQUINATE DEHYDRATASE_SHIKIMATE DEHYDROGENASE, CHLOROPLASTIC"/>
    <property type="match status" value="1"/>
</dbReference>
<keyword evidence="4" id="KW-0521">NADP</keyword>
<dbReference type="InterPro" id="IPR022893">
    <property type="entry name" value="Shikimate_DH_fam"/>
</dbReference>
<dbReference type="Gene3D" id="3.40.50.720">
    <property type="entry name" value="NAD(P)-binding Rossmann-like Domain"/>
    <property type="match status" value="1"/>
</dbReference>
<feature type="domain" description="SDH C-terminal" evidence="10">
    <location>
        <begin position="243"/>
        <end position="273"/>
    </location>
</feature>
<evidence type="ECO:0000259" key="9">
    <source>
        <dbReference type="Pfam" id="PF08501"/>
    </source>
</evidence>
<dbReference type="AlphaFoldDB" id="A0AAW9RJD3"/>
<feature type="domain" description="Quinate/shikimate 5-dehydrogenase/glutamyl-tRNA reductase" evidence="8">
    <location>
        <begin position="118"/>
        <end position="198"/>
    </location>
</feature>
<dbReference type="PANTHER" id="PTHR21089">
    <property type="entry name" value="SHIKIMATE DEHYDROGENASE"/>
    <property type="match status" value="1"/>
</dbReference>
<dbReference type="InterPro" id="IPR006151">
    <property type="entry name" value="Shikm_DH/Glu-tRNA_Rdtase"/>
</dbReference>
<dbReference type="RefSeq" id="WP_354696854.1">
    <property type="nucleotide sequence ID" value="NZ_JAZHOG010000015.1"/>
</dbReference>
<dbReference type="GO" id="GO:0019632">
    <property type="term" value="P:shikimate metabolic process"/>
    <property type="evidence" value="ECO:0007669"/>
    <property type="project" value="InterPro"/>
</dbReference>
<comment type="caution">
    <text evidence="11">The sequence shown here is derived from an EMBL/GenBank/DDBJ whole genome shotgun (WGS) entry which is preliminary data.</text>
</comment>
<dbReference type="InterPro" id="IPR041121">
    <property type="entry name" value="SDH_C"/>
</dbReference>
<dbReference type="InterPro" id="IPR013708">
    <property type="entry name" value="Shikimate_DH-bd_N"/>
</dbReference>
<evidence type="ECO:0000256" key="1">
    <source>
        <dbReference type="ARBA" id="ARBA00004871"/>
    </source>
</evidence>
<organism evidence="11 12">
    <name type="scientific">Elongatibacter sediminis</name>
    <dbReference type="NCBI Taxonomy" id="3119006"/>
    <lineage>
        <taxon>Bacteria</taxon>
        <taxon>Pseudomonadati</taxon>
        <taxon>Pseudomonadota</taxon>
        <taxon>Gammaproteobacteria</taxon>
        <taxon>Chromatiales</taxon>
        <taxon>Wenzhouxiangellaceae</taxon>
        <taxon>Elongatibacter</taxon>
    </lineage>
</organism>
<comment type="catalytic activity">
    <reaction evidence="7">
        <text>shikimate + NADP(+) = 3-dehydroshikimate + NADPH + H(+)</text>
        <dbReference type="Rhea" id="RHEA:17737"/>
        <dbReference type="ChEBI" id="CHEBI:15378"/>
        <dbReference type="ChEBI" id="CHEBI:16630"/>
        <dbReference type="ChEBI" id="CHEBI:36208"/>
        <dbReference type="ChEBI" id="CHEBI:57783"/>
        <dbReference type="ChEBI" id="CHEBI:58349"/>
        <dbReference type="EC" id="1.1.1.25"/>
    </reaction>
</comment>
<keyword evidence="12" id="KW-1185">Reference proteome</keyword>
<dbReference type="GO" id="GO:0050661">
    <property type="term" value="F:NADP binding"/>
    <property type="evidence" value="ECO:0007669"/>
    <property type="project" value="InterPro"/>
</dbReference>
<dbReference type="InterPro" id="IPR036291">
    <property type="entry name" value="NAD(P)-bd_dom_sf"/>
</dbReference>
<dbReference type="GO" id="GO:0005829">
    <property type="term" value="C:cytosol"/>
    <property type="evidence" value="ECO:0007669"/>
    <property type="project" value="TreeGrafter"/>
</dbReference>
<dbReference type="NCBIfam" id="NF001310">
    <property type="entry name" value="PRK00258.1-2"/>
    <property type="match status" value="1"/>
</dbReference>
<evidence type="ECO:0000256" key="6">
    <source>
        <dbReference type="ARBA" id="ARBA00023141"/>
    </source>
</evidence>
<comment type="pathway">
    <text evidence="1">Metabolic intermediate biosynthesis; chorismate biosynthesis; chorismate from D-erythrose 4-phosphate and phosphoenolpyruvate: step 4/7.</text>
</comment>
<evidence type="ECO:0000256" key="7">
    <source>
        <dbReference type="ARBA" id="ARBA00049442"/>
    </source>
</evidence>
<accession>A0AAW9RJD3</accession>
<keyword evidence="3" id="KW-0028">Amino-acid biosynthesis</keyword>
<dbReference type="Pfam" id="PF08501">
    <property type="entry name" value="Shikimate_dh_N"/>
    <property type="match status" value="1"/>
</dbReference>
<keyword evidence="5 11" id="KW-0560">Oxidoreductase</keyword>
<proteinExistence type="predicted"/>
<evidence type="ECO:0000259" key="10">
    <source>
        <dbReference type="Pfam" id="PF18317"/>
    </source>
</evidence>
<evidence type="ECO:0000256" key="5">
    <source>
        <dbReference type="ARBA" id="ARBA00023002"/>
    </source>
</evidence>
<evidence type="ECO:0000313" key="11">
    <source>
        <dbReference type="EMBL" id="MEJ8569529.1"/>
    </source>
</evidence>
<evidence type="ECO:0000256" key="3">
    <source>
        <dbReference type="ARBA" id="ARBA00022605"/>
    </source>
</evidence>
<evidence type="ECO:0000259" key="8">
    <source>
        <dbReference type="Pfam" id="PF01488"/>
    </source>
</evidence>
<dbReference type="InterPro" id="IPR046346">
    <property type="entry name" value="Aminoacid_DH-like_N_sf"/>
</dbReference>
<dbReference type="Pfam" id="PF01488">
    <property type="entry name" value="Shikimate_DH"/>
    <property type="match status" value="1"/>
</dbReference>
<dbReference type="Gene3D" id="3.40.50.10860">
    <property type="entry name" value="Leucine Dehydrogenase, chain A, domain 1"/>
    <property type="match status" value="1"/>
</dbReference>
<evidence type="ECO:0000256" key="4">
    <source>
        <dbReference type="ARBA" id="ARBA00022857"/>
    </source>
</evidence>
<dbReference type="InterPro" id="IPR011342">
    <property type="entry name" value="Shikimate_DH"/>
</dbReference>
<dbReference type="Proteomes" id="UP001359886">
    <property type="component" value="Unassembled WGS sequence"/>
</dbReference>
<dbReference type="EC" id="1.1.1.25" evidence="2"/>
<name>A0AAW9RJD3_9GAMM</name>
<dbReference type="SUPFAM" id="SSF51735">
    <property type="entry name" value="NAD(P)-binding Rossmann-fold domains"/>
    <property type="match status" value="1"/>
</dbReference>
<gene>
    <name evidence="11" type="primary">aroE</name>
    <name evidence="11" type="ORF">V3330_18020</name>
</gene>
<dbReference type="GO" id="GO:0009073">
    <property type="term" value="P:aromatic amino acid family biosynthetic process"/>
    <property type="evidence" value="ECO:0007669"/>
    <property type="project" value="UniProtKB-KW"/>
</dbReference>
<evidence type="ECO:0000313" key="12">
    <source>
        <dbReference type="Proteomes" id="UP001359886"/>
    </source>
</evidence>
<reference evidence="11 12" key="1">
    <citation type="submission" date="2024-02" db="EMBL/GenBank/DDBJ databases">
        <title>A novel Wenzhouxiangellaceae bacterium, isolated from coastal sediments.</title>
        <authorList>
            <person name="Du Z.-J."/>
            <person name="Ye Y.-Q."/>
            <person name="Zhang X.-Y."/>
        </authorList>
    </citation>
    <scope>NUCLEOTIDE SEQUENCE [LARGE SCALE GENOMIC DNA]</scope>
    <source>
        <strain evidence="11 12">CH-27</strain>
    </source>
</reference>
<dbReference type="EMBL" id="JAZHOG010000015">
    <property type="protein sequence ID" value="MEJ8569529.1"/>
    <property type="molecule type" value="Genomic_DNA"/>
</dbReference>
<dbReference type="GO" id="GO:0008652">
    <property type="term" value="P:amino acid biosynthetic process"/>
    <property type="evidence" value="ECO:0007669"/>
    <property type="project" value="UniProtKB-KW"/>
</dbReference>
<keyword evidence="6" id="KW-0057">Aromatic amino acid biosynthesis</keyword>
<dbReference type="SUPFAM" id="SSF53223">
    <property type="entry name" value="Aminoacid dehydrogenase-like, N-terminal domain"/>
    <property type="match status" value="1"/>
</dbReference>
<feature type="domain" description="Shikimate dehydrogenase substrate binding N-terminal" evidence="9">
    <location>
        <begin position="5"/>
        <end position="87"/>
    </location>
</feature>